<comment type="caution">
    <text evidence="2">The sequence shown here is derived from an EMBL/GenBank/DDBJ whole genome shotgun (WGS) entry which is preliminary data.</text>
</comment>
<keyword evidence="3" id="KW-1185">Reference proteome</keyword>
<sequence>MEWLGVGLQVAFAERLRQDLAGYRDAEPAGRHHHAGVTLQLTEGVMHLANEAGCFWLLDQVCAAQDDPAVRRLTVQIWTLGVSRDRSAALACGDGRGRVLHDRAIAWTDFPLTAVALRVEAGLVALRSER</sequence>
<accession>A0A502G2C5</accession>
<dbReference type="InterPro" id="IPR049241">
    <property type="entry name" value="DUF6876"/>
</dbReference>
<organism evidence="2 3">
    <name type="scientific">Muricoccus nepalensis</name>
    <dbReference type="NCBI Taxonomy" id="1854500"/>
    <lineage>
        <taxon>Bacteria</taxon>
        <taxon>Pseudomonadati</taxon>
        <taxon>Pseudomonadota</taxon>
        <taxon>Alphaproteobacteria</taxon>
        <taxon>Acetobacterales</taxon>
        <taxon>Roseomonadaceae</taxon>
        <taxon>Muricoccus</taxon>
    </lineage>
</organism>
<protein>
    <recommendedName>
        <fullName evidence="1">DUF6876 domain-containing protein</fullName>
    </recommendedName>
</protein>
<evidence type="ECO:0000313" key="3">
    <source>
        <dbReference type="Proteomes" id="UP000317078"/>
    </source>
</evidence>
<reference evidence="2 3" key="1">
    <citation type="journal article" date="2019" name="Environ. Microbiol.">
        <title>Species interactions and distinct microbial communities in high Arctic permafrost affected cryosols are associated with the CH4 and CO2 gas fluxes.</title>
        <authorList>
            <person name="Altshuler I."/>
            <person name="Hamel J."/>
            <person name="Turney S."/>
            <person name="Magnuson E."/>
            <person name="Levesque R."/>
            <person name="Greer C."/>
            <person name="Whyte L.G."/>
        </authorList>
    </citation>
    <scope>NUCLEOTIDE SEQUENCE [LARGE SCALE GENOMIC DNA]</scope>
    <source>
        <strain evidence="2 3">S9.3B</strain>
    </source>
</reference>
<dbReference type="Proteomes" id="UP000317078">
    <property type="component" value="Unassembled WGS sequence"/>
</dbReference>
<evidence type="ECO:0000313" key="2">
    <source>
        <dbReference type="EMBL" id="TPG55904.1"/>
    </source>
</evidence>
<dbReference type="AlphaFoldDB" id="A0A502G2C5"/>
<dbReference type="EMBL" id="RCZP01000011">
    <property type="protein sequence ID" value="TPG55904.1"/>
    <property type="molecule type" value="Genomic_DNA"/>
</dbReference>
<dbReference type="Pfam" id="PF21781">
    <property type="entry name" value="DUF6876"/>
    <property type="match status" value="1"/>
</dbReference>
<gene>
    <name evidence="2" type="ORF">EAH89_13270</name>
</gene>
<proteinExistence type="predicted"/>
<name>A0A502G2C5_9PROT</name>
<feature type="domain" description="DUF6876" evidence="1">
    <location>
        <begin position="15"/>
        <end position="129"/>
    </location>
</feature>
<evidence type="ECO:0000259" key="1">
    <source>
        <dbReference type="Pfam" id="PF21781"/>
    </source>
</evidence>